<reference evidence="7" key="2">
    <citation type="submission" date="2022-10" db="EMBL/GenBank/DDBJ databases">
        <authorList>
            <consortium name="ENA_rothamsted_submissions"/>
            <consortium name="culmorum"/>
            <person name="King R."/>
        </authorList>
    </citation>
    <scope>NUCLEOTIDE SEQUENCE</scope>
</reference>
<keyword evidence="3" id="KW-0964">Secreted</keyword>
<organism evidence="7 8">
    <name type="scientific">Chironomus riparius</name>
    <dbReference type="NCBI Taxonomy" id="315576"/>
    <lineage>
        <taxon>Eukaryota</taxon>
        <taxon>Metazoa</taxon>
        <taxon>Ecdysozoa</taxon>
        <taxon>Arthropoda</taxon>
        <taxon>Hexapoda</taxon>
        <taxon>Insecta</taxon>
        <taxon>Pterygota</taxon>
        <taxon>Neoptera</taxon>
        <taxon>Endopterygota</taxon>
        <taxon>Diptera</taxon>
        <taxon>Nematocera</taxon>
        <taxon>Chironomoidea</taxon>
        <taxon>Chironomidae</taxon>
        <taxon>Chironominae</taxon>
        <taxon>Chironomus</taxon>
    </lineage>
</organism>
<dbReference type="InterPro" id="IPR000734">
    <property type="entry name" value="TAG_lipase"/>
</dbReference>
<dbReference type="SUPFAM" id="SSF53474">
    <property type="entry name" value="alpha/beta-Hydrolases"/>
    <property type="match status" value="1"/>
</dbReference>
<comment type="subcellular location">
    <subcellularLocation>
        <location evidence="1">Secreted</location>
    </subcellularLocation>
</comment>
<keyword evidence="5" id="KW-0732">Signal</keyword>
<accession>A0A9N9WWM9</accession>
<dbReference type="GO" id="GO:0016298">
    <property type="term" value="F:lipase activity"/>
    <property type="evidence" value="ECO:0007669"/>
    <property type="project" value="InterPro"/>
</dbReference>
<dbReference type="EMBL" id="OU895879">
    <property type="protein sequence ID" value="CAG9808424.1"/>
    <property type="molecule type" value="Genomic_DNA"/>
</dbReference>
<evidence type="ECO:0000256" key="4">
    <source>
        <dbReference type="RuleBase" id="RU004262"/>
    </source>
</evidence>
<evidence type="ECO:0000259" key="6">
    <source>
        <dbReference type="Pfam" id="PF00151"/>
    </source>
</evidence>
<protein>
    <recommendedName>
        <fullName evidence="6">Lipase domain-containing protein</fullName>
    </recommendedName>
</protein>
<dbReference type="GO" id="GO:0005615">
    <property type="term" value="C:extracellular space"/>
    <property type="evidence" value="ECO:0007669"/>
    <property type="project" value="TreeGrafter"/>
</dbReference>
<name>A0A9N9WWM9_9DIPT</name>
<dbReference type="PANTHER" id="PTHR11610:SF173">
    <property type="entry name" value="LIPASE DOMAIN-CONTAINING PROTEIN-RELATED"/>
    <property type="match status" value="1"/>
</dbReference>
<evidence type="ECO:0000313" key="7">
    <source>
        <dbReference type="EMBL" id="CAG9808424.1"/>
    </source>
</evidence>
<evidence type="ECO:0000256" key="2">
    <source>
        <dbReference type="ARBA" id="ARBA00010701"/>
    </source>
</evidence>
<evidence type="ECO:0000256" key="1">
    <source>
        <dbReference type="ARBA" id="ARBA00004613"/>
    </source>
</evidence>
<keyword evidence="8" id="KW-1185">Reference proteome</keyword>
<dbReference type="OrthoDB" id="199913at2759"/>
<dbReference type="AlphaFoldDB" id="A0A9N9WWM9"/>
<dbReference type="Proteomes" id="UP001153620">
    <property type="component" value="Chromosome 3"/>
</dbReference>
<dbReference type="Pfam" id="PF00151">
    <property type="entry name" value="Lipase"/>
    <property type="match status" value="1"/>
</dbReference>
<dbReference type="InterPro" id="IPR013818">
    <property type="entry name" value="Lipase"/>
</dbReference>
<feature type="chain" id="PRO_5040249113" description="Lipase domain-containing protein" evidence="5">
    <location>
        <begin position="22"/>
        <end position="398"/>
    </location>
</feature>
<feature type="domain" description="Lipase" evidence="6">
    <location>
        <begin position="53"/>
        <end position="316"/>
    </location>
</feature>
<sequence length="398" mass="44923">MKSKYFLSILLVAASLKGSNAGFFSYFKDWWKSFGGVDENVKVLFSPNLYTAYSYKLSDMAEIVHNPQFDRKLPTVVYIHGFLGDGEFDFSVMAVRSAYRKKKNQNFIAVDWSAYSRFVFGVPYFSNVKKLQQICEDIAGQLELIRTQGCSCYKNIYIVGHSLGGQCAGLIGRHLRKISNNNFVIPKIYALDPAGPDFEDYKLQSTFGCISRNDADYVQIIHANGHRYGMVNSVGHADFYPNGGMSQPGCSDDVCSHTFAWIFYQQSVREEAGFLARKCDSYDNFEKGNCDSNEIAYMGYSSNGTRPIGTYFLRTHPSKFGTALRSEGLKSTKSYLILEDGTKTANPGDFGFMASNRRLVNPDIGLFGKELPLKKYNEVLRAHHHHHSQHKNIIRPDL</sequence>
<proteinExistence type="inferred from homology"/>
<comment type="similarity">
    <text evidence="2 4">Belongs to the AB hydrolase superfamily. Lipase family.</text>
</comment>
<dbReference type="InterPro" id="IPR029058">
    <property type="entry name" value="AB_hydrolase_fold"/>
</dbReference>
<dbReference type="Gene3D" id="3.40.50.1820">
    <property type="entry name" value="alpha/beta hydrolase"/>
    <property type="match status" value="1"/>
</dbReference>
<gene>
    <name evidence="7" type="ORF">CHIRRI_LOCUS11264</name>
</gene>
<evidence type="ECO:0000313" key="8">
    <source>
        <dbReference type="Proteomes" id="UP001153620"/>
    </source>
</evidence>
<feature type="signal peptide" evidence="5">
    <location>
        <begin position="1"/>
        <end position="21"/>
    </location>
</feature>
<dbReference type="GO" id="GO:0016042">
    <property type="term" value="P:lipid catabolic process"/>
    <property type="evidence" value="ECO:0007669"/>
    <property type="project" value="TreeGrafter"/>
</dbReference>
<dbReference type="GO" id="GO:0017171">
    <property type="term" value="F:serine hydrolase activity"/>
    <property type="evidence" value="ECO:0007669"/>
    <property type="project" value="TreeGrafter"/>
</dbReference>
<reference evidence="7" key="1">
    <citation type="submission" date="2022-01" db="EMBL/GenBank/DDBJ databases">
        <authorList>
            <person name="King R."/>
        </authorList>
    </citation>
    <scope>NUCLEOTIDE SEQUENCE</scope>
</reference>
<evidence type="ECO:0000256" key="5">
    <source>
        <dbReference type="SAM" id="SignalP"/>
    </source>
</evidence>
<evidence type="ECO:0000256" key="3">
    <source>
        <dbReference type="ARBA" id="ARBA00022525"/>
    </source>
</evidence>
<dbReference type="PANTHER" id="PTHR11610">
    <property type="entry name" value="LIPASE"/>
    <property type="match status" value="1"/>
</dbReference>